<evidence type="ECO:0000313" key="2">
    <source>
        <dbReference type="EMBL" id="AMM31545.1"/>
    </source>
</evidence>
<organism evidence="2 3">
    <name type="scientific">Sinomonas atrocyanea</name>
    <dbReference type="NCBI Taxonomy" id="37927"/>
    <lineage>
        <taxon>Bacteria</taxon>
        <taxon>Bacillati</taxon>
        <taxon>Actinomycetota</taxon>
        <taxon>Actinomycetes</taxon>
        <taxon>Micrococcales</taxon>
        <taxon>Micrococcaceae</taxon>
        <taxon>Sinomonas</taxon>
    </lineage>
</organism>
<keyword evidence="1" id="KW-0732">Signal</keyword>
<dbReference type="RefSeq" id="WP_066495671.1">
    <property type="nucleotide sequence ID" value="NZ_BJMO01000067.1"/>
</dbReference>
<dbReference type="PATRIC" id="fig|37927.3.peg.881"/>
<evidence type="ECO:0000313" key="3">
    <source>
        <dbReference type="Proteomes" id="UP000070134"/>
    </source>
</evidence>
<dbReference type="EMBL" id="CP014518">
    <property type="protein sequence ID" value="AMM31545.1"/>
    <property type="molecule type" value="Genomic_DNA"/>
</dbReference>
<feature type="signal peptide" evidence="1">
    <location>
        <begin position="1"/>
        <end position="21"/>
    </location>
</feature>
<keyword evidence="3" id="KW-1185">Reference proteome</keyword>
<accession>A0A126ZYR7</accession>
<dbReference type="KEGG" id="satk:SA2016_0857"/>
<dbReference type="InterPro" id="IPR013207">
    <property type="entry name" value="LGFP"/>
</dbReference>
<gene>
    <name evidence="2" type="ORF">SA2016_0857</name>
</gene>
<dbReference type="AlphaFoldDB" id="A0A126ZYR7"/>
<feature type="chain" id="PRO_5007445466" evidence="1">
    <location>
        <begin position="22"/>
        <end position="701"/>
    </location>
</feature>
<dbReference type="STRING" id="37927.SA2016_0857"/>
<evidence type="ECO:0000256" key="1">
    <source>
        <dbReference type="SAM" id="SignalP"/>
    </source>
</evidence>
<dbReference type="Pfam" id="PF08310">
    <property type="entry name" value="LGFP"/>
    <property type="match status" value="5"/>
</dbReference>
<protein>
    <submittedName>
        <fullName evidence="2">LGFP repeat protein</fullName>
    </submittedName>
</protein>
<dbReference type="OrthoDB" id="9790784at2"/>
<proteinExistence type="predicted"/>
<sequence length="701" mass="71560" precursor="true">MLAGIALVGAGLVTGAAPASAADPKGWGITGAIYYGGANGSGTIDYQVMLGATVTFTDPRCVGTAASFHPNAVMTTTIGASTYASPPLSRWTTRTDSYPLTACHDPAGNLITGVTGTSVHTYGSWTLDYSCQLSGLAITGTLTDPDAGLTDAAGFVRYNVENYGGLGAGTVPFDAGALPASCPAYPAPAFTLSTLPAPYGAPAGATVTVTGTGYIPGAAATITFDATPSNPVPVGSATVGPDGTFRAEITLPPDAVQQAHRVTVSSAGSYSRSVLLNVTPGLSVSPNSEGFGSSITVTGWNFQAGQSVSVGLYAPLVGGGSETTSFGQTTARADGTFTYTAVLGDGFPAGSAWLTAGGGYRYAAVPFTVLQRDISQGMDAKAAAWGLGSATGPVSTFSDGWRYRTYQRGAVIPGSSQYLYVSRGAIRSEWLAVIPAQTGIFKNLVLPRSGPLGYPTTDEMSGLKGGGVYQLYDYGAIVWSPATGAHTSTGAIRSRYAQLGYENGVLGYPTTDEAGGLKGGGVYQMYQGGAIVWSPATGAHASLGGIRAAWGRLGYENGTMGYPTGEETGGLWGGGVYQMYQGGAIVWSPATGAHESTGAIRTRYGQLGYETSVLGYPTSDETGGLKDGGVYQLYQGGAIVWSPATGAHESTGPIRTRYAQLGYENGRLGYPTSDVYPVPNGTAQNFQGGKITYTNGTITVS</sequence>
<reference evidence="2 3" key="1">
    <citation type="submission" date="2016-02" db="EMBL/GenBank/DDBJ databases">
        <title>Complete genome of Sinomonas atrocyanea KCTC 3377.</title>
        <authorList>
            <person name="Kim K.M."/>
        </authorList>
    </citation>
    <scope>NUCLEOTIDE SEQUENCE [LARGE SCALE GENOMIC DNA]</scope>
    <source>
        <strain evidence="2 3">KCTC 3377</strain>
    </source>
</reference>
<dbReference type="Proteomes" id="UP000070134">
    <property type="component" value="Chromosome"/>
</dbReference>
<name>A0A126ZYR7_9MICC</name>